<gene>
    <name evidence="1" type="ORF">MM415B03125_0019</name>
</gene>
<dbReference type="EMBL" id="MT142656">
    <property type="protein sequence ID" value="QJA86741.1"/>
    <property type="molecule type" value="Genomic_DNA"/>
</dbReference>
<reference evidence="1" key="1">
    <citation type="submission" date="2020-03" db="EMBL/GenBank/DDBJ databases">
        <title>The deep terrestrial virosphere.</title>
        <authorList>
            <person name="Holmfeldt K."/>
            <person name="Nilsson E."/>
            <person name="Simone D."/>
            <person name="Lopez-Fernandez M."/>
            <person name="Wu X."/>
            <person name="de Brujin I."/>
            <person name="Lundin D."/>
            <person name="Andersson A."/>
            <person name="Bertilsson S."/>
            <person name="Dopson M."/>
        </authorList>
    </citation>
    <scope>NUCLEOTIDE SEQUENCE</scope>
    <source>
        <strain evidence="1">MM415B03125</strain>
    </source>
</reference>
<protein>
    <submittedName>
        <fullName evidence="1">Uncharacterized protein</fullName>
    </submittedName>
</protein>
<organism evidence="1">
    <name type="scientific">viral metagenome</name>
    <dbReference type="NCBI Taxonomy" id="1070528"/>
    <lineage>
        <taxon>unclassified sequences</taxon>
        <taxon>metagenomes</taxon>
        <taxon>organismal metagenomes</taxon>
    </lineage>
</organism>
<dbReference type="AlphaFoldDB" id="A0A6M3KYV4"/>
<evidence type="ECO:0000313" key="1">
    <source>
        <dbReference type="EMBL" id="QJA86741.1"/>
    </source>
</evidence>
<accession>A0A6M3KYV4</accession>
<sequence length="66" mass="7844">MKEWRDKHGILLKKGDLIRFYAYGGQKHEEKILHFKRNGFIQTGGRMGWWVVPESCELVLEVEKNL</sequence>
<name>A0A6M3KYV4_9ZZZZ</name>
<proteinExistence type="predicted"/>